<dbReference type="InterPro" id="IPR039697">
    <property type="entry name" value="Alcohol_dehydrogenase_Fe"/>
</dbReference>
<proteinExistence type="inferred from homology"/>
<dbReference type="RefSeq" id="WP_013296167.1">
    <property type="nucleotide sequence ID" value="NC_014408.1"/>
</dbReference>
<dbReference type="STRING" id="79929.MTBMA_c13680"/>
<feature type="domain" description="Fe-containing alcohol dehydrogenase-like C-terminal" evidence="5">
    <location>
        <begin position="188"/>
        <end position="376"/>
    </location>
</feature>
<dbReference type="GO" id="GO:0004022">
    <property type="term" value="F:alcohol dehydrogenase (NAD+) activity"/>
    <property type="evidence" value="ECO:0007669"/>
    <property type="project" value="TreeGrafter"/>
</dbReference>
<evidence type="ECO:0000256" key="1">
    <source>
        <dbReference type="ARBA" id="ARBA00007358"/>
    </source>
</evidence>
<dbReference type="FunFam" id="1.20.1090.10:FF:000001">
    <property type="entry name" value="Aldehyde-alcohol dehydrogenase"/>
    <property type="match status" value="1"/>
</dbReference>
<evidence type="ECO:0000256" key="3">
    <source>
        <dbReference type="ARBA" id="ARBA00023027"/>
    </source>
</evidence>
<dbReference type="GeneID" id="9705077"/>
<dbReference type="EMBL" id="CP001710">
    <property type="protein sequence ID" value="ADL58955.1"/>
    <property type="molecule type" value="Genomic_DNA"/>
</dbReference>
<keyword evidence="7" id="KW-1185">Reference proteome</keyword>
<reference evidence="6 7" key="2">
    <citation type="journal article" date="2010" name="J. Bacteriol.">
        <title>Complete genome sequence of Methanothermobacter marburgensis, a methanoarchaeon model organism.</title>
        <authorList>
            <person name="Liesegang H."/>
            <person name="Kaster A.K."/>
            <person name="Wiezer A."/>
            <person name="Goenrich M."/>
            <person name="Wollherr A."/>
            <person name="Seedorf H."/>
            <person name="Gottschalk G."/>
            <person name="Thauer R.K."/>
        </authorList>
    </citation>
    <scope>NUCLEOTIDE SEQUENCE [LARGE SCALE GENOMIC DNA]</scope>
    <source>
        <strain evidence="7">ATCC BAA-927 / DSM 2133 / JCM 14651 / NBRC 100331 / OCM 82 / Marburg</strain>
    </source>
</reference>
<feature type="domain" description="Alcohol dehydrogenase iron-type/glycerol dehydrogenase GldA" evidence="4">
    <location>
        <begin position="11"/>
        <end position="177"/>
    </location>
</feature>
<dbReference type="GeneID" id="41327502"/>
<dbReference type="FunFam" id="3.40.50.1970:FF:000003">
    <property type="entry name" value="Alcohol dehydrogenase, iron-containing"/>
    <property type="match status" value="1"/>
</dbReference>
<dbReference type="CDD" id="cd17814">
    <property type="entry name" value="Fe-ADH-like"/>
    <property type="match status" value="1"/>
</dbReference>
<dbReference type="Proteomes" id="UP000000345">
    <property type="component" value="Chromosome"/>
</dbReference>
<name>D9PXK7_METTM</name>
<dbReference type="PROSITE" id="PS00060">
    <property type="entry name" value="ADH_IRON_2"/>
    <property type="match status" value="1"/>
</dbReference>
<dbReference type="PANTHER" id="PTHR11496">
    <property type="entry name" value="ALCOHOL DEHYDROGENASE"/>
    <property type="match status" value="1"/>
</dbReference>
<gene>
    <name evidence="6" type="ordered locus">MTBMA_c13680</name>
</gene>
<evidence type="ECO:0000256" key="2">
    <source>
        <dbReference type="ARBA" id="ARBA00023002"/>
    </source>
</evidence>
<sequence length="380" mass="41100">MGELRKFVTAEFVFGNGARFLAGRYASNLGARRVLLVTDHGIMKTGLVDDVTRSLSDGGLDYVIFNDVTPNPRDHEVMEGAEVFDAEECNMIVALGGGSPIDCAKAMGAVVSNRMDVLEFEGVDRIPILSVPIICIPTTAGTGADVSQFAIIMDTHRRVKMAIISKTMVPDASLIDPETTLTMDRELTAATGMDALAHAIEAYVSNASFHLTDLNALDSIGIINQALPRAVLEPDNMDYREDMMLASLEAGLAFSNASLGLVHAMAHSLGGMLDIPHGEANALLLEYVIEFNFKAARERYLKIAGAMGLSGSGLEELKEHIREFRETLGMDMTLGDLGVDEEDIPSLAETSMRDPCIVTNPVRPEKTDVEEIFRRALHGA</sequence>
<dbReference type="KEGG" id="mmg:MTBMA_c13680"/>
<comment type="similarity">
    <text evidence="1">Belongs to the iron-containing alcohol dehydrogenase family.</text>
</comment>
<keyword evidence="3" id="KW-0520">NAD</keyword>
<dbReference type="InterPro" id="IPR001670">
    <property type="entry name" value="ADH_Fe/GldA"/>
</dbReference>
<dbReference type="GO" id="GO:0046872">
    <property type="term" value="F:metal ion binding"/>
    <property type="evidence" value="ECO:0007669"/>
    <property type="project" value="InterPro"/>
</dbReference>
<dbReference type="PaxDb" id="79929-MTBMA_c13680"/>
<organism evidence="6 7">
    <name type="scientific">Methanothermobacter marburgensis (strain ATCC BAA-927 / DSM 2133 / JCM 14651 / NBRC 100331 / OCM 82 / Marburg)</name>
    <name type="common">Methanobacterium thermoautotrophicum</name>
    <dbReference type="NCBI Taxonomy" id="79929"/>
    <lineage>
        <taxon>Archaea</taxon>
        <taxon>Methanobacteriati</taxon>
        <taxon>Methanobacteriota</taxon>
        <taxon>Methanomada group</taxon>
        <taxon>Methanobacteria</taxon>
        <taxon>Methanobacteriales</taxon>
        <taxon>Methanobacteriaceae</taxon>
        <taxon>Methanothermobacter</taxon>
    </lineage>
</organism>
<reference key="1">
    <citation type="submission" date="2009-08" db="EMBL/GenBank/DDBJ databases">
        <title>The genome sequence of Methanothermobacter marburgensis.</title>
        <authorList>
            <person name="Kaster A."/>
            <person name="Seedorf H."/>
            <person name="Goenrich M."/>
            <person name="Wiezer A."/>
            <person name="Liesegang H."/>
            <person name="Thauer R."/>
            <person name="Gottschalk G."/>
        </authorList>
    </citation>
    <scope>NUCLEOTIDE SEQUENCE</scope>
    <source>
        <strain>Marburg</strain>
    </source>
</reference>
<keyword evidence="2" id="KW-0560">Oxidoreductase</keyword>
<dbReference type="Gene3D" id="1.20.1090.10">
    <property type="entry name" value="Dehydroquinate synthase-like - alpha domain"/>
    <property type="match status" value="1"/>
</dbReference>
<dbReference type="HOGENOM" id="CLU_007207_0_0_2"/>
<dbReference type="InterPro" id="IPR056798">
    <property type="entry name" value="ADH_Fe_C"/>
</dbReference>
<protein>
    <submittedName>
        <fullName evidence="6">Predicted alcohol dehydrogenase</fullName>
    </submittedName>
</protein>
<dbReference type="SUPFAM" id="SSF56796">
    <property type="entry name" value="Dehydroquinate synthase-like"/>
    <property type="match status" value="1"/>
</dbReference>
<dbReference type="AlphaFoldDB" id="D9PXK7"/>
<accession>D9PXK7</accession>
<evidence type="ECO:0000259" key="5">
    <source>
        <dbReference type="Pfam" id="PF25137"/>
    </source>
</evidence>
<dbReference type="OrthoDB" id="57329at2157"/>
<evidence type="ECO:0000313" key="7">
    <source>
        <dbReference type="Proteomes" id="UP000000345"/>
    </source>
</evidence>
<evidence type="ECO:0000259" key="4">
    <source>
        <dbReference type="Pfam" id="PF00465"/>
    </source>
</evidence>
<dbReference type="Pfam" id="PF00465">
    <property type="entry name" value="Fe-ADH"/>
    <property type="match status" value="1"/>
</dbReference>
<dbReference type="InterPro" id="IPR018211">
    <property type="entry name" value="ADH_Fe_CS"/>
</dbReference>
<dbReference type="Gene3D" id="3.40.50.1970">
    <property type="match status" value="1"/>
</dbReference>
<dbReference type="PANTHER" id="PTHR11496:SF102">
    <property type="entry name" value="ALCOHOL DEHYDROGENASE 4"/>
    <property type="match status" value="1"/>
</dbReference>
<dbReference type="Pfam" id="PF25137">
    <property type="entry name" value="ADH_Fe_C"/>
    <property type="match status" value="1"/>
</dbReference>
<dbReference type="NCBIfam" id="NF041833">
    <property type="entry name" value="Fe_ADH_ErcA"/>
    <property type="match status" value="1"/>
</dbReference>
<evidence type="ECO:0000313" key="6">
    <source>
        <dbReference type="EMBL" id="ADL58955.1"/>
    </source>
</evidence>